<name>A0A7K6D0R7_9PASS</name>
<feature type="coiled-coil region" evidence="1">
    <location>
        <begin position="33"/>
        <end position="99"/>
    </location>
</feature>
<dbReference type="InterPro" id="IPR032013">
    <property type="entry name" value="DUF4795"/>
</dbReference>
<keyword evidence="1" id="KW-0175">Coiled coil</keyword>
<organism evidence="3 4">
    <name type="scientific">Origma solitaria</name>
    <dbReference type="NCBI Taxonomy" id="720586"/>
    <lineage>
        <taxon>Eukaryota</taxon>
        <taxon>Metazoa</taxon>
        <taxon>Chordata</taxon>
        <taxon>Craniata</taxon>
        <taxon>Vertebrata</taxon>
        <taxon>Euteleostomi</taxon>
        <taxon>Archelosauria</taxon>
        <taxon>Archosauria</taxon>
        <taxon>Dinosauria</taxon>
        <taxon>Saurischia</taxon>
        <taxon>Theropoda</taxon>
        <taxon>Coelurosauria</taxon>
        <taxon>Aves</taxon>
        <taxon>Neognathae</taxon>
        <taxon>Neoaves</taxon>
        <taxon>Telluraves</taxon>
        <taxon>Australaves</taxon>
        <taxon>Passeriformes</taxon>
        <taxon>Meliphagoidea</taxon>
        <taxon>Acanthizidae</taxon>
        <taxon>Origma</taxon>
    </lineage>
</organism>
<dbReference type="Proteomes" id="UP000571324">
    <property type="component" value="Unassembled WGS sequence"/>
</dbReference>
<comment type="caution">
    <text evidence="3">The sequence shown here is derived from an EMBL/GenBank/DDBJ whole genome shotgun (WGS) entry which is preliminary data.</text>
</comment>
<evidence type="ECO:0000259" key="2">
    <source>
        <dbReference type="Pfam" id="PF16043"/>
    </source>
</evidence>
<sequence length="181" mass="21173">DEELKQYMEDKFSQIQKDCEKLRFVSGGLQKDSQQKQKAIEMLFQSLEKLEKKKADKQDMLAAIDVKADKAALGSKVDCSRFEENMGQLDERFHELQSEISGQKQHWNKVQQQFSNEMDEKLDRLELKAFRKRLEESWNRNMEDLEKRMTDDSAAGTKKQLPVPFTCLSCDRMVTMQVPGQ</sequence>
<feature type="domain" description="DUF4795" evidence="2">
    <location>
        <begin position="1"/>
        <end position="180"/>
    </location>
</feature>
<proteinExistence type="predicted"/>
<dbReference type="PANTHER" id="PTHR46766:SF1">
    <property type="entry name" value="GLUTAMINE-RICH PROTEIN 2"/>
    <property type="match status" value="1"/>
</dbReference>
<keyword evidence="4" id="KW-1185">Reference proteome</keyword>
<feature type="non-terminal residue" evidence="3">
    <location>
        <position position="1"/>
    </location>
</feature>
<protein>
    <submittedName>
        <fullName evidence="3">QRIC2 protein</fullName>
    </submittedName>
</protein>
<accession>A0A7K6D0R7</accession>
<evidence type="ECO:0000313" key="3">
    <source>
        <dbReference type="EMBL" id="NWV20571.1"/>
    </source>
</evidence>
<dbReference type="OrthoDB" id="5981048at2759"/>
<evidence type="ECO:0000256" key="1">
    <source>
        <dbReference type="SAM" id="Coils"/>
    </source>
</evidence>
<gene>
    <name evidence="3" type="primary">Qrich2_0</name>
    <name evidence="3" type="ORF">ORISOL_R07306</name>
</gene>
<dbReference type="AlphaFoldDB" id="A0A7K6D0R7"/>
<dbReference type="Pfam" id="PF16043">
    <property type="entry name" value="DUF4795"/>
    <property type="match status" value="1"/>
</dbReference>
<evidence type="ECO:0000313" key="4">
    <source>
        <dbReference type="Proteomes" id="UP000571324"/>
    </source>
</evidence>
<dbReference type="EMBL" id="VZRL01002209">
    <property type="protein sequence ID" value="NWV20571.1"/>
    <property type="molecule type" value="Genomic_DNA"/>
</dbReference>
<feature type="non-terminal residue" evidence="3">
    <location>
        <position position="181"/>
    </location>
</feature>
<reference evidence="3 4" key="1">
    <citation type="submission" date="2019-09" db="EMBL/GenBank/DDBJ databases">
        <title>Bird 10,000 Genomes (B10K) Project - Family phase.</title>
        <authorList>
            <person name="Zhang G."/>
        </authorList>
    </citation>
    <scope>NUCLEOTIDE SEQUENCE [LARGE SCALE GENOMIC DNA]</scope>
    <source>
        <strain evidence="3">B10K-DU-029-52</strain>
    </source>
</reference>
<dbReference type="PANTHER" id="PTHR46766">
    <property type="entry name" value="GLUTAMINE-RICH PROTEIN 2"/>
    <property type="match status" value="1"/>
</dbReference>